<dbReference type="PROSITE" id="PS51394">
    <property type="entry name" value="PFU"/>
    <property type="match status" value="1"/>
</dbReference>
<dbReference type="Proteomes" id="UP001549098">
    <property type="component" value="Unassembled WGS sequence"/>
</dbReference>
<evidence type="ECO:0000313" key="2">
    <source>
        <dbReference type="EMBL" id="MET3544603.1"/>
    </source>
</evidence>
<organism evidence="2 3">
    <name type="scientific">Paenibacillus favisporus</name>
    <dbReference type="NCBI Taxonomy" id="221028"/>
    <lineage>
        <taxon>Bacteria</taxon>
        <taxon>Bacillati</taxon>
        <taxon>Bacillota</taxon>
        <taxon>Bacilli</taxon>
        <taxon>Bacillales</taxon>
        <taxon>Paenibacillaceae</taxon>
        <taxon>Paenibacillus</taxon>
    </lineage>
</organism>
<feature type="domain" description="PFU" evidence="1">
    <location>
        <begin position="1"/>
        <end position="30"/>
    </location>
</feature>
<reference evidence="2 3" key="1">
    <citation type="submission" date="2024-06" db="EMBL/GenBank/DDBJ databases">
        <title>Genomic Encyclopedia of Type Strains, Phase IV (KMG-IV): sequencing the most valuable type-strain genomes for metagenomic binning, comparative biology and taxonomic classification.</title>
        <authorList>
            <person name="Goeker M."/>
        </authorList>
    </citation>
    <scope>NUCLEOTIDE SEQUENCE [LARGE SCALE GENOMIC DNA]</scope>
    <source>
        <strain evidence="2 3">DSM 17253</strain>
    </source>
</reference>
<protein>
    <submittedName>
        <fullName evidence="2">Transcriptional regulator</fullName>
    </submittedName>
</protein>
<evidence type="ECO:0000313" key="3">
    <source>
        <dbReference type="Proteomes" id="UP001549098"/>
    </source>
</evidence>
<dbReference type="RefSeq" id="WP_354495278.1">
    <property type="nucleotide sequence ID" value="NZ_JBEPLV010000001.1"/>
</dbReference>
<dbReference type="InterPro" id="IPR015155">
    <property type="entry name" value="PFU"/>
</dbReference>
<accession>A0ABV2EYA0</accession>
<name>A0ABV2EYA0_9BACL</name>
<sequence>MLCAKFLEEETLSEKDIEELQQILENKKKS</sequence>
<gene>
    <name evidence="2" type="ORF">ABID47_001197</name>
</gene>
<comment type="caution">
    <text evidence="2">The sequence shown here is derived from an EMBL/GenBank/DDBJ whole genome shotgun (WGS) entry which is preliminary data.</text>
</comment>
<dbReference type="Gene3D" id="1.10.4040.10">
    <property type="entry name" value="Penicillinase repressor domain"/>
    <property type="match status" value="1"/>
</dbReference>
<evidence type="ECO:0000259" key="1">
    <source>
        <dbReference type="PROSITE" id="PS51394"/>
    </source>
</evidence>
<keyword evidence="3" id="KW-1185">Reference proteome</keyword>
<dbReference type="EMBL" id="JBEPLV010000001">
    <property type="protein sequence ID" value="MET3544603.1"/>
    <property type="molecule type" value="Genomic_DNA"/>
</dbReference>
<proteinExistence type="predicted"/>